<dbReference type="Proteomes" id="UP000231569">
    <property type="component" value="Unassembled WGS sequence"/>
</dbReference>
<evidence type="ECO:0000256" key="2">
    <source>
        <dbReference type="ARBA" id="ARBA00023235"/>
    </source>
</evidence>
<dbReference type="SUPFAM" id="SSF51351">
    <property type="entry name" value="Triosephosphate isomerase (TIM)"/>
    <property type="match status" value="1"/>
</dbReference>
<keyword evidence="3" id="KW-0312">Gluconeogenesis</keyword>
<dbReference type="UniPathway" id="UPA00109">
    <property type="reaction ID" value="UER00189"/>
</dbReference>
<dbReference type="CDD" id="cd00311">
    <property type="entry name" value="TIM"/>
    <property type="match status" value="1"/>
</dbReference>
<comment type="similarity">
    <text evidence="1 3">Belongs to the triosephosphate isomerase family.</text>
</comment>
<sequence>MENNIIVGNLKAFLNHEELSHWITTFVRHAPSYNLHNKTVIVCPPDSHLQLFYDTLIPANLGDTVSIGAQDVSALTEGAHTGEIMAQTLSQWARYALIGHHERRVEGDTPQSIQEKITQALAASLKPIVCLEQMERYEGKIWAYAYEPAAAIGTGAAQSPQEAQMALVAIKQGDPDGLCLYGGSVDVNNIHAYMEVGFNGVLIGKKSI</sequence>
<name>A0A2M8KVM8_9BACT</name>
<accession>A0A2M8KVM8</accession>
<evidence type="ECO:0000313" key="4">
    <source>
        <dbReference type="EMBL" id="PJE63966.1"/>
    </source>
</evidence>
<reference evidence="5" key="1">
    <citation type="submission" date="2017-09" db="EMBL/GenBank/DDBJ databases">
        <title>Depth-based differentiation of microbial function through sediment-hosted aquifers and enrichment of novel symbionts in the deep terrestrial subsurface.</title>
        <authorList>
            <person name="Probst A.J."/>
            <person name="Ladd B."/>
            <person name="Jarett J.K."/>
            <person name="Geller-Mcgrath D.E."/>
            <person name="Sieber C.M.K."/>
            <person name="Emerson J.B."/>
            <person name="Anantharaman K."/>
            <person name="Thomas B.C."/>
            <person name="Malmstrom R."/>
            <person name="Stieglmeier M."/>
            <person name="Klingl A."/>
            <person name="Woyke T."/>
            <person name="Ryan C.M."/>
            <person name="Banfield J.F."/>
        </authorList>
    </citation>
    <scope>NUCLEOTIDE SEQUENCE [LARGE SCALE GENOMIC DNA]</scope>
</reference>
<comment type="pathway">
    <text evidence="3">Carbohydrate biosynthesis; gluconeogenesis.</text>
</comment>
<dbReference type="PROSITE" id="PS51440">
    <property type="entry name" value="TIM_2"/>
    <property type="match status" value="1"/>
</dbReference>
<evidence type="ECO:0000256" key="3">
    <source>
        <dbReference type="RuleBase" id="RU363013"/>
    </source>
</evidence>
<dbReference type="GO" id="GO:0005829">
    <property type="term" value="C:cytosol"/>
    <property type="evidence" value="ECO:0007669"/>
    <property type="project" value="TreeGrafter"/>
</dbReference>
<keyword evidence="3" id="KW-0324">Glycolysis</keyword>
<proteinExistence type="inferred from homology"/>
<protein>
    <recommendedName>
        <fullName evidence="3">Triosephosphate isomerase</fullName>
        <ecNumber evidence="3">5.3.1.1</ecNumber>
    </recommendedName>
</protein>
<dbReference type="EC" id="5.3.1.1" evidence="3"/>
<comment type="catalytic activity">
    <reaction evidence="3">
        <text>D-glyceraldehyde 3-phosphate = dihydroxyacetone phosphate</text>
        <dbReference type="Rhea" id="RHEA:18585"/>
        <dbReference type="ChEBI" id="CHEBI:57642"/>
        <dbReference type="ChEBI" id="CHEBI:59776"/>
        <dbReference type="EC" id="5.3.1.1"/>
    </reaction>
</comment>
<dbReference type="GO" id="GO:0006096">
    <property type="term" value="P:glycolytic process"/>
    <property type="evidence" value="ECO:0007669"/>
    <property type="project" value="UniProtKB-UniPathway"/>
</dbReference>
<dbReference type="GO" id="GO:0046166">
    <property type="term" value="P:glyceraldehyde-3-phosphate biosynthetic process"/>
    <property type="evidence" value="ECO:0007669"/>
    <property type="project" value="TreeGrafter"/>
</dbReference>
<dbReference type="AlphaFoldDB" id="A0A2M8KVM8"/>
<dbReference type="Gene3D" id="3.20.20.70">
    <property type="entry name" value="Aldolase class I"/>
    <property type="match status" value="1"/>
</dbReference>
<organism evidence="4 5">
    <name type="scientific">Candidatus Roizmanbacteria bacterium CG10_big_fil_rev_8_21_14_0_10_45_7</name>
    <dbReference type="NCBI Taxonomy" id="1974854"/>
    <lineage>
        <taxon>Bacteria</taxon>
        <taxon>Candidatus Roizmaniibacteriota</taxon>
    </lineage>
</organism>
<keyword evidence="2 3" id="KW-0413">Isomerase</keyword>
<dbReference type="EMBL" id="PFEE01000006">
    <property type="protein sequence ID" value="PJE63966.1"/>
    <property type="molecule type" value="Genomic_DNA"/>
</dbReference>
<dbReference type="InterPro" id="IPR000652">
    <property type="entry name" value="Triosephosphate_isomerase"/>
</dbReference>
<dbReference type="InterPro" id="IPR013785">
    <property type="entry name" value="Aldolase_TIM"/>
</dbReference>
<evidence type="ECO:0000313" key="5">
    <source>
        <dbReference type="Proteomes" id="UP000231569"/>
    </source>
</evidence>
<dbReference type="GO" id="GO:0019563">
    <property type="term" value="P:glycerol catabolic process"/>
    <property type="evidence" value="ECO:0007669"/>
    <property type="project" value="TreeGrafter"/>
</dbReference>
<dbReference type="GO" id="GO:0006094">
    <property type="term" value="P:gluconeogenesis"/>
    <property type="evidence" value="ECO:0007669"/>
    <property type="project" value="UniProtKB-UniPathway"/>
</dbReference>
<dbReference type="InterPro" id="IPR035990">
    <property type="entry name" value="TIM_sf"/>
</dbReference>
<evidence type="ECO:0000256" key="1">
    <source>
        <dbReference type="ARBA" id="ARBA00007422"/>
    </source>
</evidence>
<dbReference type="Pfam" id="PF00121">
    <property type="entry name" value="TIM"/>
    <property type="match status" value="2"/>
</dbReference>
<dbReference type="UniPathway" id="UPA00138"/>
<gene>
    <name evidence="4" type="ORF">COU89_00235</name>
</gene>
<comment type="subunit">
    <text evidence="3">Homodimer.</text>
</comment>
<dbReference type="PANTHER" id="PTHR21139:SF42">
    <property type="entry name" value="TRIOSEPHOSPHATE ISOMERASE"/>
    <property type="match status" value="1"/>
</dbReference>
<feature type="non-terminal residue" evidence="4">
    <location>
        <position position="208"/>
    </location>
</feature>
<keyword evidence="3" id="KW-0963">Cytoplasm</keyword>
<dbReference type="PANTHER" id="PTHR21139">
    <property type="entry name" value="TRIOSEPHOSPHATE ISOMERASE"/>
    <property type="match status" value="1"/>
</dbReference>
<comment type="subcellular location">
    <subcellularLocation>
        <location evidence="3">Cytoplasm</location>
    </subcellularLocation>
</comment>
<comment type="pathway">
    <text evidence="3">Carbohydrate degradation; glycolysis; D-glyceraldehyde 3-phosphate from glycerone phosphate: step 1/1.</text>
</comment>
<dbReference type="GO" id="GO:0004807">
    <property type="term" value="F:triose-phosphate isomerase activity"/>
    <property type="evidence" value="ECO:0007669"/>
    <property type="project" value="UniProtKB-EC"/>
</dbReference>
<comment type="caution">
    <text evidence="4">The sequence shown here is derived from an EMBL/GenBank/DDBJ whole genome shotgun (WGS) entry which is preliminary data.</text>
</comment>